<keyword evidence="1" id="KW-0812">Transmembrane</keyword>
<keyword evidence="1" id="KW-1133">Transmembrane helix</keyword>
<protein>
    <submittedName>
        <fullName evidence="2">Uncharacterized protein</fullName>
    </submittedName>
</protein>
<dbReference type="RefSeq" id="WP_379698056.1">
    <property type="nucleotide sequence ID" value="NZ_JBHSXH010000015.1"/>
</dbReference>
<gene>
    <name evidence="2" type="ORF">ACFQEV_15770</name>
</gene>
<organism evidence="2 3">
    <name type="scientific">Halopelagius fulvigenes</name>
    <dbReference type="NCBI Taxonomy" id="1198324"/>
    <lineage>
        <taxon>Archaea</taxon>
        <taxon>Methanobacteriati</taxon>
        <taxon>Methanobacteriota</taxon>
        <taxon>Stenosarchaea group</taxon>
        <taxon>Halobacteria</taxon>
        <taxon>Halobacteriales</taxon>
        <taxon>Haloferacaceae</taxon>
    </lineage>
</organism>
<comment type="caution">
    <text evidence="2">The sequence shown here is derived from an EMBL/GenBank/DDBJ whole genome shotgun (WGS) entry which is preliminary data.</text>
</comment>
<dbReference type="Proteomes" id="UP001596408">
    <property type="component" value="Unassembled WGS sequence"/>
</dbReference>
<evidence type="ECO:0000313" key="3">
    <source>
        <dbReference type="Proteomes" id="UP001596408"/>
    </source>
</evidence>
<dbReference type="EMBL" id="JBHSXH010000015">
    <property type="protein sequence ID" value="MFC6826442.1"/>
    <property type="molecule type" value="Genomic_DNA"/>
</dbReference>
<accession>A0ABD5U7A1</accession>
<keyword evidence="3" id="KW-1185">Reference proteome</keyword>
<evidence type="ECO:0000256" key="1">
    <source>
        <dbReference type="SAM" id="Phobius"/>
    </source>
</evidence>
<reference evidence="2 3" key="1">
    <citation type="journal article" date="2019" name="Int. J. Syst. Evol. Microbiol.">
        <title>The Global Catalogue of Microorganisms (GCM) 10K type strain sequencing project: providing services to taxonomists for standard genome sequencing and annotation.</title>
        <authorList>
            <consortium name="The Broad Institute Genomics Platform"/>
            <consortium name="The Broad Institute Genome Sequencing Center for Infectious Disease"/>
            <person name="Wu L."/>
            <person name="Ma J."/>
        </authorList>
    </citation>
    <scope>NUCLEOTIDE SEQUENCE [LARGE SCALE GENOMIC DNA]</scope>
    <source>
        <strain evidence="2 3">YIM 94188</strain>
    </source>
</reference>
<feature type="transmembrane region" description="Helical" evidence="1">
    <location>
        <begin position="12"/>
        <end position="37"/>
    </location>
</feature>
<sequence length="53" mass="5080">MTTSESVESTASGIFAVGVVLAVLVGAAVFGYGLLLVPVSALGGGWIAAIGLS</sequence>
<evidence type="ECO:0000313" key="2">
    <source>
        <dbReference type="EMBL" id="MFC6826442.1"/>
    </source>
</evidence>
<keyword evidence="1" id="KW-0472">Membrane</keyword>
<name>A0ABD5U7A1_9EURY</name>
<dbReference type="AlphaFoldDB" id="A0ABD5U7A1"/>
<proteinExistence type="predicted"/>